<comment type="caution">
    <text evidence="2">The sequence shown here is derived from an EMBL/GenBank/DDBJ whole genome shotgun (WGS) entry which is preliminary data.</text>
</comment>
<dbReference type="EMBL" id="BAABCQ010000322">
    <property type="protein sequence ID" value="GAA4017695.1"/>
    <property type="molecule type" value="Genomic_DNA"/>
</dbReference>
<name>A0ABP7SXB9_9ACTN</name>
<feature type="region of interest" description="Disordered" evidence="1">
    <location>
        <begin position="23"/>
        <end position="56"/>
    </location>
</feature>
<organism evidence="2 3">
    <name type="scientific">Streptomyces marokkonensis</name>
    <dbReference type="NCBI Taxonomy" id="324855"/>
    <lineage>
        <taxon>Bacteria</taxon>
        <taxon>Bacillati</taxon>
        <taxon>Actinomycetota</taxon>
        <taxon>Actinomycetes</taxon>
        <taxon>Kitasatosporales</taxon>
        <taxon>Streptomycetaceae</taxon>
        <taxon>Streptomyces</taxon>
    </lineage>
</organism>
<sequence length="87" mass="9639">MDPTERSLRSRLAAHLSWANTADRPARTEAARKASESRFLSEARKLHPSGTSKQIEDAAQSLRKAHYARLALLSAQARRARKASNGK</sequence>
<reference evidence="3" key="1">
    <citation type="journal article" date="2019" name="Int. J. Syst. Evol. Microbiol.">
        <title>The Global Catalogue of Microorganisms (GCM) 10K type strain sequencing project: providing services to taxonomists for standard genome sequencing and annotation.</title>
        <authorList>
            <consortium name="The Broad Institute Genomics Platform"/>
            <consortium name="The Broad Institute Genome Sequencing Center for Infectious Disease"/>
            <person name="Wu L."/>
            <person name="Ma J."/>
        </authorList>
    </citation>
    <scope>NUCLEOTIDE SEQUENCE [LARGE SCALE GENOMIC DNA]</scope>
    <source>
        <strain evidence="3">JCM 17027</strain>
    </source>
</reference>
<evidence type="ECO:0000313" key="2">
    <source>
        <dbReference type="EMBL" id="GAA4017695.1"/>
    </source>
</evidence>
<gene>
    <name evidence="2" type="ORF">GCM10022384_70200</name>
</gene>
<feature type="compositionally biased region" description="Basic and acidic residues" evidence="1">
    <location>
        <begin position="24"/>
        <end position="45"/>
    </location>
</feature>
<protein>
    <submittedName>
        <fullName evidence="2">Uncharacterized protein</fullName>
    </submittedName>
</protein>
<evidence type="ECO:0000256" key="1">
    <source>
        <dbReference type="SAM" id="MobiDB-lite"/>
    </source>
</evidence>
<dbReference type="RefSeq" id="WP_345598117.1">
    <property type="nucleotide sequence ID" value="NZ_BAABCQ010000322.1"/>
</dbReference>
<proteinExistence type="predicted"/>
<evidence type="ECO:0000313" key="3">
    <source>
        <dbReference type="Proteomes" id="UP001500034"/>
    </source>
</evidence>
<keyword evidence="3" id="KW-1185">Reference proteome</keyword>
<accession>A0ABP7SXB9</accession>
<dbReference type="Proteomes" id="UP001500034">
    <property type="component" value="Unassembled WGS sequence"/>
</dbReference>